<gene>
    <name evidence="2" type="ORF">CSUNSWCD_739</name>
</gene>
<accession>M5IIQ3</accession>
<dbReference type="PATRIC" id="fig|1244083.3.peg.1983"/>
<dbReference type="STRING" id="1244083.CSUNSWCD_739"/>
<keyword evidence="1" id="KW-1133">Transmembrane helix</keyword>
<dbReference type="AlphaFoldDB" id="M5IIQ3"/>
<evidence type="ECO:0000256" key="1">
    <source>
        <dbReference type="SAM" id="Phobius"/>
    </source>
</evidence>
<organism evidence="2 3">
    <name type="scientific">Campylobacter showae CSUNSWCD</name>
    <dbReference type="NCBI Taxonomy" id="1244083"/>
    <lineage>
        <taxon>Bacteria</taxon>
        <taxon>Pseudomonadati</taxon>
        <taxon>Campylobacterota</taxon>
        <taxon>Epsilonproteobacteria</taxon>
        <taxon>Campylobacterales</taxon>
        <taxon>Campylobacteraceae</taxon>
        <taxon>Campylobacter</taxon>
    </lineage>
</organism>
<proteinExistence type="predicted"/>
<sequence length="121" mass="13178">MSSIKKELLKIGGTLKDKKPILLCLFALFAVLFTVFFMVYIASYEEENEFTQIGSSEFYATPQGKIYALIPSGGKFELEGVRADKFKVLATGGYRGRNVGMGESAVYCGNLAMSGVNPARA</sequence>
<comment type="caution">
    <text evidence="2">The sequence shown here is derived from an EMBL/GenBank/DDBJ whole genome shotgun (WGS) entry which is preliminary data.</text>
</comment>
<dbReference type="Proteomes" id="UP000011939">
    <property type="component" value="Unassembled WGS sequence"/>
</dbReference>
<dbReference type="EMBL" id="AMZQ01000011">
    <property type="protein sequence ID" value="EKU10665.1"/>
    <property type="molecule type" value="Genomic_DNA"/>
</dbReference>
<reference evidence="2 3" key="1">
    <citation type="journal article" date="2013" name="Genome Announc.">
        <title>Genome Sequence of Campylobacter showae UNSWCD, Isolated from a Patient with Crohn's Disease.</title>
        <authorList>
            <person name="Tay A.P."/>
            <person name="Kaakoush N.O."/>
            <person name="Deshpande N.P."/>
            <person name="Chen Z."/>
            <person name="Mitchell H."/>
            <person name="Wilkins M.R."/>
        </authorList>
    </citation>
    <scope>NUCLEOTIDE SEQUENCE [LARGE SCALE GENOMIC DNA]</scope>
    <source>
        <strain evidence="2 3">CSUNSWCD</strain>
    </source>
</reference>
<evidence type="ECO:0000313" key="3">
    <source>
        <dbReference type="Proteomes" id="UP000011939"/>
    </source>
</evidence>
<evidence type="ECO:0000313" key="2">
    <source>
        <dbReference type="EMBL" id="EKU10665.1"/>
    </source>
</evidence>
<name>M5IIQ3_9BACT</name>
<keyword evidence="1" id="KW-0472">Membrane</keyword>
<feature type="transmembrane region" description="Helical" evidence="1">
    <location>
        <begin position="21"/>
        <end position="42"/>
    </location>
</feature>
<keyword evidence="1" id="KW-0812">Transmembrane</keyword>
<protein>
    <submittedName>
        <fullName evidence="2">Uncharacterized protein</fullName>
    </submittedName>
</protein>